<name>A0A512BH60_9BACT</name>
<reference evidence="5 6" key="1">
    <citation type="submission" date="2019-07" db="EMBL/GenBank/DDBJ databases">
        <title>Whole genome shotgun sequence of Segetibacter aerophilus NBRC 106135.</title>
        <authorList>
            <person name="Hosoyama A."/>
            <person name="Uohara A."/>
            <person name="Ohji S."/>
            <person name="Ichikawa N."/>
        </authorList>
    </citation>
    <scope>NUCLEOTIDE SEQUENCE [LARGE SCALE GENOMIC DNA]</scope>
    <source>
        <strain evidence="5 6">NBRC 106135</strain>
    </source>
</reference>
<accession>A0A512BH60</accession>
<evidence type="ECO:0000256" key="1">
    <source>
        <dbReference type="ARBA" id="ARBA00023110"/>
    </source>
</evidence>
<evidence type="ECO:0000259" key="4">
    <source>
        <dbReference type="PROSITE" id="PS50072"/>
    </source>
</evidence>
<dbReference type="EC" id="5.2.1.8" evidence="3"/>
<sequence length="192" mass="21607">MYTRILFIIFCATLIGCKKKYPNPHIEIQTKIGGIEVELYADKAPKTVAAFLSYIDSGYYRNATFYRVLNYDNQPSDASKAELIQGGIYRKKNKPLVKGIEHETTKQTGISHKDGVISLARLEPGTGSTEFFICIGDQPGFDYGGVNNPDRQGYAAFGRVVKGMNIVRTIYNRPEDDGYFDPPVYIFNIIRL</sequence>
<comment type="catalytic activity">
    <reaction evidence="3">
        <text>[protein]-peptidylproline (omega=180) = [protein]-peptidylproline (omega=0)</text>
        <dbReference type="Rhea" id="RHEA:16237"/>
        <dbReference type="Rhea" id="RHEA-COMP:10747"/>
        <dbReference type="Rhea" id="RHEA-COMP:10748"/>
        <dbReference type="ChEBI" id="CHEBI:83833"/>
        <dbReference type="ChEBI" id="CHEBI:83834"/>
        <dbReference type="EC" id="5.2.1.8"/>
    </reaction>
</comment>
<dbReference type="PANTHER" id="PTHR45625:SF4">
    <property type="entry name" value="PEPTIDYLPROLYL ISOMERASE DOMAIN AND WD REPEAT-CONTAINING PROTEIN 1"/>
    <property type="match status" value="1"/>
</dbReference>
<evidence type="ECO:0000256" key="3">
    <source>
        <dbReference type="RuleBase" id="RU363019"/>
    </source>
</evidence>
<keyword evidence="6" id="KW-1185">Reference proteome</keyword>
<dbReference type="InterPro" id="IPR029000">
    <property type="entry name" value="Cyclophilin-like_dom_sf"/>
</dbReference>
<feature type="domain" description="PPIase cyclophilin-type" evidence="4">
    <location>
        <begin position="29"/>
        <end position="192"/>
    </location>
</feature>
<evidence type="ECO:0000256" key="2">
    <source>
        <dbReference type="ARBA" id="ARBA00023235"/>
    </source>
</evidence>
<dbReference type="PRINTS" id="PR00153">
    <property type="entry name" value="CSAPPISMRASE"/>
</dbReference>
<dbReference type="PROSITE" id="PS51257">
    <property type="entry name" value="PROKAR_LIPOPROTEIN"/>
    <property type="match status" value="1"/>
</dbReference>
<keyword evidence="1 3" id="KW-0697">Rotamase</keyword>
<dbReference type="AlphaFoldDB" id="A0A512BH60"/>
<dbReference type="EMBL" id="BJYT01000019">
    <property type="protein sequence ID" value="GEO11303.1"/>
    <property type="molecule type" value="Genomic_DNA"/>
</dbReference>
<evidence type="ECO:0000313" key="6">
    <source>
        <dbReference type="Proteomes" id="UP000321513"/>
    </source>
</evidence>
<dbReference type="PROSITE" id="PS50072">
    <property type="entry name" value="CSA_PPIASE_2"/>
    <property type="match status" value="1"/>
</dbReference>
<protein>
    <recommendedName>
        <fullName evidence="3">Peptidyl-prolyl cis-trans isomerase</fullName>
        <shortName evidence="3">PPIase</shortName>
        <ecNumber evidence="3">5.2.1.8</ecNumber>
    </recommendedName>
</protein>
<evidence type="ECO:0000313" key="5">
    <source>
        <dbReference type="EMBL" id="GEO11303.1"/>
    </source>
</evidence>
<gene>
    <name evidence="5" type="ORF">SAE01_37990</name>
</gene>
<comment type="function">
    <text evidence="3">PPIases accelerate the folding of proteins. It catalyzes the cis-trans isomerization of proline imidic peptide bonds in oligopeptides.</text>
</comment>
<dbReference type="Proteomes" id="UP000321513">
    <property type="component" value="Unassembled WGS sequence"/>
</dbReference>
<dbReference type="Pfam" id="PF00160">
    <property type="entry name" value="Pro_isomerase"/>
    <property type="match status" value="1"/>
</dbReference>
<dbReference type="PANTHER" id="PTHR45625">
    <property type="entry name" value="PEPTIDYL-PROLYL CIS-TRANS ISOMERASE-RELATED"/>
    <property type="match status" value="1"/>
</dbReference>
<dbReference type="InterPro" id="IPR002130">
    <property type="entry name" value="Cyclophilin-type_PPIase_dom"/>
</dbReference>
<proteinExistence type="inferred from homology"/>
<dbReference type="GO" id="GO:0003755">
    <property type="term" value="F:peptidyl-prolyl cis-trans isomerase activity"/>
    <property type="evidence" value="ECO:0007669"/>
    <property type="project" value="UniProtKB-UniRule"/>
</dbReference>
<dbReference type="OrthoDB" id="9807797at2"/>
<dbReference type="Gene3D" id="2.40.100.10">
    <property type="entry name" value="Cyclophilin-like"/>
    <property type="match status" value="1"/>
</dbReference>
<comment type="caution">
    <text evidence="5">The sequence shown here is derived from an EMBL/GenBank/DDBJ whole genome shotgun (WGS) entry which is preliminary data.</text>
</comment>
<organism evidence="5 6">
    <name type="scientific">Segetibacter aerophilus</name>
    <dbReference type="NCBI Taxonomy" id="670293"/>
    <lineage>
        <taxon>Bacteria</taxon>
        <taxon>Pseudomonadati</taxon>
        <taxon>Bacteroidota</taxon>
        <taxon>Chitinophagia</taxon>
        <taxon>Chitinophagales</taxon>
        <taxon>Chitinophagaceae</taxon>
        <taxon>Segetibacter</taxon>
    </lineage>
</organism>
<keyword evidence="2 3" id="KW-0413">Isomerase</keyword>
<dbReference type="RefSeq" id="WP_147205415.1">
    <property type="nucleotide sequence ID" value="NZ_BJYT01000019.1"/>
</dbReference>
<dbReference type="SUPFAM" id="SSF50891">
    <property type="entry name" value="Cyclophilin-like"/>
    <property type="match status" value="1"/>
</dbReference>
<dbReference type="InterPro" id="IPR044666">
    <property type="entry name" value="Cyclophilin_A-like"/>
</dbReference>
<comment type="similarity">
    <text evidence="3">Belongs to the cyclophilin-type PPIase family.</text>
</comment>